<dbReference type="Gene3D" id="3.10.28.10">
    <property type="entry name" value="Homing endonucleases"/>
    <property type="match status" value="1"/>
</dbReference>
<dbReference type="Proteomes" id="UP000324748">
    <property type="component" value="Unassembled WGS sequence"/>
</dbReference>
<evidence type="ECO:0000313" key="2">
    <source>
        <dbReference type="Proteomes" id="UP000324748"/>
    </source>
</evidence>
<gene>
    <name evidence="1" type="ORF">PGT21_001565</name>
</gene>
<dbReference type="OrthoDB" id="2222997at2759"/>
<dbReference type="PANTHER" id="PTHR37520">
    <property type="entry name" value="INTRON-ENCODED DNA ENDONUCLEASE AI2A-RELATED"/>
    <property type="match status" value="1"/>
</dbReference>
<dbReference type="PANTHER" id="PTHR37520:SF1">
    <property type="entry name" value="INTRON-ENCODED DNA ENDONUCLEASE AI2A-RELATED"/>
    <property type="match status" value="1"/>
</dbReference>
<dbReference type="AlphaFoldDB" id="A0A5B0N1Q8"/>
<evidence type="ECO:0008006" key="3">
    <source>
        <dbReference type="Google" id="ProtNLM"/>
    </source>
</evidence>
<comment type="caution">
    <text evidence="1">The sequence shown here is derived from an EMBL/GenBank/DDBJ whole genome shotgun (WGS) entry which is preliminary data.</text>
</comment>
<dbReference type="InterPro" id="IPR027434">
    <property type="entry name" value="Homing_endonucl"/>
</dbReference>
<name>A0A5B0N1Q8_PUCGR</name>
<reference evidence="1 2" key="1">
    <citation type="submission" date="2019-05" db="EMBL/GenBank/DDBJ databases">
        <title>Emergence of the Ug99 lineage of the wheat stem rust pathogen through somatic hybridization.</title>
        <authorList>
            <person name="Li F."/>
            <person name="Upadhyaya N.M."/>
            <person name="Sperschneider J."/>
            <person name="Matny O."/>
            <person name="Nguyen-Phuc H."/>
            <person name="Mago R."/>
            <person name="Raley C."/>
            <person name="Miller M.E."/>
            <person name="Silverstein K.A.T."/>
            <person name="Henningsen E."/>
            <person name="Hirsch C.D."/>
            <person name="Visser B."/>
            <person name="Pretorius Z.A."/>
            <person name="Steffenson B.J."/>
            <person name="Schwessinger B."/>
            <person name="Dodds P.N."/>
            <person name="Figueroa M."/>
        </authorList>
    </citation>
    <scope>NUCLEOTIDE SEQUENCE [LARGE SCALE GENOMIC DNA]</scope>
    <source>
        <strain evidence="1">21-0</strain>
    </source>
</reference>
<dbReference type="SUPFAM" id="SSF55608">
    <property type="entry name" value="Homing endonucleases"/>
    <property type="match status" value="1"/>
</dbReference>
<dbReference type="EMBL" id="VSWC01000120">
    <property type="protein sequence ID" value="KAA1082029.1"/>
    <property type="molecule type" value="Genomic_DNA"/>
</dbReference>
<evidence type="ECO:0000313" key="1">
    <source>
        <dbReference type="EMBL" id="KAA1082029.1"/>
    </source>
</evidence>
<keyword evidence="2" id="KW-1185">Reference proteome</keyword>
<organism evidence="1 2">
    <name type="scientific">Puccinia graminis f. sp. tritici</name>
    <dbReference type="NCBI Taxonomy" id="56615"/>
    <lineage>
        <taxon>Eukaryota</taxon>
        <taxon>Fungi</taxon>
        <taxon>Dikarya</taxon>
        <taxon>Basidiomycota</taxon>
        <taxon>Pucciniomycotina</taxon>
        <taxon>Pucciniomycetes</taxon>
        <taxon>Pucciniales</taxon>
        <taxon>Pucciniaceae</taxon>
        <taxon>Puccinia</taxon>
    </lineage>
</organism>
<protein>
    <recommendedName>
        <fullName evidence="3">LAGLIDADG endonuclease</fullName>
    </recommendedName>
</protein>
<sequence length="114" mass="12247">MMSVARFAGLIDGDGSLQVSKAGNTSCEITMGSADIVCLRYLQDKLGGSIKPRSGTFISAGSTTPNGTVTLETTNELPQLTISVTNKHHSDVRHYMDTFGGNIYFDSSQNGYYK</sequence>
<proteinExistence type="predicted"/>
<accession>A0A5B0N1Q8</accession>